<sequence length="248" mass="28451">MESMELGEVKLNQLSWSHKVIISLFVLMMGYSYLFALLNLQINTRQADGDTSGLGLATIRDIEVTYRGNRGESLLVNKIDGSMEQYLSNQEEKVLIKEWISQGRTEQGYQEIQYIFDENCVRCHPYDERPDYPLETYDQVYASAEPDMGPSIGKLARFTHYHAFGFSIFSFLLSMVFLLTSFRPTIRLFGAVLPFVAMFIDITSWWLTRLISPIFAYTVYLGGMLMAVSLAIIIIGSIYDIWFSQITE</sequence>
<accession>A0A381ZNK8</accession>
<feature type="transmembrane region" description="Helical" evidence="1">
    <location>
        <begin position="20"/>
        <end position="40"/>
    </location>
</feature>
<evidence type="ECO:0000256" key="1">
    <source>
        <dbReference type="SAM" id="Phobius"/>
    </source>
</evidence>
<proteinExistence type="predicted"/>
<name>A0A381ZNK8_9ZZZZ</name>
<dbReference type="AlphaFoldDB" id="A0A381ZNK8"/>
<keyword evidence="1" id="KW-0812">Transmembrane</keyword>
<reference evidence="2" key="1">
    <citation type="submission" date="2018-05" db="EMBL/GenBank/DDBJ databases">
        <authorList>
            <person name="Lanie J.A."/>
            <person name="Ng W.-L."/>
            <person name="Kazmierczak K.M."/>
            <person name="Andrzejewski T.M."/>
            <person name="Davidsen T.M."/>
            <person name="Wayne K.J."/>
            <person name="Tettelin H."/>
            <person name="Glass J.I."/>
            <person name="Rusch D."/>
            <person name="Podicherti R."/>
            <person name="Tsui H.-C.T."/>
            <person name="Winkler M.E."/>
        </authorList>
    </citation>
    <scope>NUCLEOTIDE SEQUENCE</scope>
</reference>
<keyword evidence="1" id="KW-1133">Transmembrane helix</keyword>
<gene>
    <name evidence="2" type="ORF">METZ01_LOCUS143673</name>
</gene>
<evidence type="ECO:0000313" key="2">
    <source>
        <dbReference type="EMBL" id="SVA90819.1"/>
    </source>
</evidence>
<keyword evidence="1" id="KW-0472">Membrane</keyword>
<protein>
    <submittedName>
        <fullName evidence="2">Uncharacterized protein</fullName>
    </submittedName>
</protein>
<organism evidence="2">
    <name type="scientific">marine metagenome</name>
    <dbReference type="NCBI Taxonomy" id="408172"/>
    <lineage>
        <taxon>unclassified sequences</taxon>
        <taxon>metagenomes</taxon>
        <taxon>ecological metagenomes</taxon>
    </lineage>
</organism>
<dbReference type="EMBL" id="UINC01022031">
    <property type="protein sequence ID" value="SVA90819.1"/>
    <property type="molecule type" value="Genomic_DNA"/>
</dbReference>
<feature type="transmembrane region" description="Helical" evidence="1">
    <location>
        <begin position="161"/>
        <end position="182"/>
    </location>
</feature>
<feature type="transmembrane region" description="Helical" evidence="1">
    <location>
        <begin position="188"/>
        <end position="207"/>
    </location>
</feature>
<feature type="transmembrane region" description="Helical" evidence="1">
    <location>
        <begin position="214"/>
        <end position="239"/>
    </location>
</feature>